<reference evidence="2" key="2">
    <citation type="submission" date="2020-09" db="EMBL/GenBank/DDBJ databases">
        <authorList>
            <person name="Sun Q."/>
            <person name="Kim S."/>
        </authorList>
    </citation>
    <scope>NUCLEOTIDE SEQUENCE</scope>
    <source>
        <strain evidence="2">KCTC 32020</strain>
    </source>
</reference>
<organism evidence="2 3">
    <name type="scientific">Vulcaniibacterium thermophilum</name>
    <dbReference type="NCBI Taxonomy" id="1169913"/>
    <lineage>
        <taxon>Bacteria</taxon>
        <taxon>Pseudomonadati</taxon>
        <taxon>Pseudomonadota</taxon>
        <taxon>Gammaproteobacteria</taxon>
        <taxon>Lysobacterales</taxon>
        <taxon>Lysobacteraceae</taxon>
        <taxon>Vulcaniibacterium</taxon>
    </lineage>
</organism>
<evidence type="ECO:0000313" key="3">
    <source>
        <dbReference type="Proteomes" id="UP000636453"/>
    </source>
</evidence>
<feature type="region of interest" description="Disordered" evidence="1">
    <location>
        <begin position="89"/>
        <end position="117"/>
    </location>
</feature>
<dbReference type="OrthoDB" id="6008326at2"/>
<keyword evidence="3" id="KW-1185">Reference proteome</keyword>
<accession>A0A919DCE0</accession>
<name>A0A919DCE0_9GAMM</name>
<protein>
    <submittedName>
        <fullName evidence="2">Uncharacterized protein</fullName>
    </submittedName>
</protein>
<evidence type="ECO:0000256" key="1">
    <source>
        <dbReference type="SAM" id="MobiDB-lite"/>
    </source>
</evidence>
<proteinExistence type="predicted"/>
<feature type="compositionally biased region" description="Basic residues" evidence="1">
    <location>
        <begin position="96"/>
        <end position="117"/>
    </location>
</feature>
<gene>
    <name evidence="2" type="ORF">GCM10007167_15680</name>
</gene>
<dbReference type="AlphaFoldDB" id="A0A919DCE0"/>
<dbReference type="RefSeq" id="WP_146472206.1">
    <property type="nucleotide sequence ID" value="NZ_BNCF01000007.1"/>
</dbReference>
<comment type="caution">
    <text evidence="2">The sequence shown here is derived from an EMBL/GenBank/DDBJ whole genome shotgun (WGS) entry which is preliminary data.</text>
</comment>
<sequence>MATARPSAIHPVSLRHVWLAGLGLVSVAHREALAGRERLTAALARTRRCAATAVAEMPAALRGTLGRIEPLAMKLGGEVHTRLGPVLARMGAGAKPARRATRTAPRGARRASKRGAK</sequence>
<dbReference type="EMBL" id="BNCF01000007">
    <property type="protein sequence ID" value="GHE34355.1"/>
    <property type="molecule type" value="Genomic_DNA"/>
</dbReference>
<reference evidence="2" key="1">
    <citation type="journal article" date="2014" name="Int. J. Syst. Evol. Microbiol.">
        <title>Complete genome sequence of Corynebacterium casei LMG S-19264T (=DSM 44701T), isolated from a smear-ripened cheese.</title>
        <authorList>
            <consortium name="US DOE Joint Genome Institute (JGI-PGF)"/>
            <person name="Walter F."/>
            <person name="Albersmeier A."/>
            <person name="Kalinowski J."/>
            <person name="Ruckert C."/>
        </authorList>
    </citation>
    <scope>NUCLEOTIDE SEQUENCE</scope>
    <source>
        <strain evidence="2">KCTC 32020</strain>
    </source>
</reference>
<evidence type="ECO:0000313" key="2">
    <source>
        <dbReference type="EMBL" id="GHE34355.1"/>
    </source>
</evidence>
<dbReference type="Proteomes" id="UP000636453">
    <property type="component" value="Unassembled WGS sequence"/>
</dbReference>